<organism evidence="2 3">
    <name type="scientific">Halosimplex carlsbadense 2-9-1</name>
    <dbReference type="NCBI Taxonomy" id="797114"/>
    <lineage>
        <taxon>Archaea</taxon>
        <taxon>Methanobacteriati</taxon>
        <taxon>Methanobacteriota</taxon>
        <taxon>Stenosarchaea group</taxon>
        <taxon>Halobacteria</taxon>
        <taxon>Halobacteriales</taxon>
        <taxon>Haloarculaceae</taxon>
        <taxon>Halosimplex</taxon>
    </lineage>
</organism>
<feature type="transmembrane region" description="Helical" evidence="1">
    <location>
        <begin position="179"/>
        <end position="201"/>
    </location>
</feature>
<feature type="transmembrane region" description="Helical" evidence="1">
    <location>
        <begin position="155"/>
        <end position="173"/>
    </location>
</feature>
<feature type="transmembrane region" description="Helical" evidence="1">
    <location>
        <begin position="213"/>
        <end position="239"/>
    </location>
</feature>
<dbReference type="Pfam" id="PF04123">
    <property type="entry name" value="DUF373"/>
    <property type="match status" value="1"/>
</dbReference>
<comment type="caution">
    <text evidence="2">The sequence shown here is derived from an EMBL/GenBank/DDBJ whole genome shotgun (WGS) entry which is preliminary data.</text>
</comment>
<feature type="transmembrane region" description="Helical" evidence="1">
    <location>
        <begin position="344"/>
        <end position="363"/>
    </location>
</feature>
<feature type="transmembrane region" description="Helical" evidence="1">
    <location>
        <begin position="288"/>
        <end position="311"/>
    </location>
</feature>
<proteinExistence type="predicted"/>
<keyword evidence="1" id="KW-1133">Transmembrane helix</keyword>
<keyword evidence="1" id="KW-0472">Membrane</keyword>
<sequence length="382" mass="40480">MTTLVVCIDRAGDLVAGTDPPVVGREAVESLVVDVGVEDPEDSQVNCLLEALRVSRDLADGGDETVVAVLAGTDDTISADRAIARQVEDLIDDHDPDSAVVVVDSAEDERLVPIVESRLTVDAVDRVVVRQARDIESTYYLLKQFLADEELRKTVLVPIGVALIAYPVLWWLASPGVATGAIVAVVGLFFLYKGLGVDAYLASLPGQVQEALYSGQVALVTYVVAAGLSLVGIFAGAISVSELGSQSLFILASRFAFDAIPWLTGAALAASTGRLLDELIRHEGVRSAYLNLPFGAVAVGLVVRGFSAYFLELADVFRPYRIRPIDVGPVAFEGATLEPPGTRLALFILAGVFVSLAGVRFAAYFSGTTVEQEFAHGREGGD</sequence>
<dbReference type="eggNOG" id="arCOG04151">
    <property type="taxonomic scope" value="Archaea"/>
</dbReference>
<evidence type="ECO:0000313" key="2">
    <source>
        <dbReference type="EMBL" id="ELZ28177.1"/>
    </source>
</evidence>
<keyword evidence="1" id="KW-0812">Transmembrane</keyword>
<dbReference type="PATRIC" id="fig|797114.5.peg.1061"/>
<gene>
    <name evidence="2" type="ORF">C475_05210</name>
</gene>
<dbReference type="EMBL" id="AOIU01000011">
    <property type="protein sequence ID" value="ELZ28177.1"/>
    <property type="molecule type" value="Genomic_DNA"/>
</dbReference>
<protein>
    <recommendedName>
        <fullName evidence="4">DUF373 family protein</fullName>
    </recommendedName>
</protein>
<keyword evidence="3" id="KW-1185">Reference proteome</keyword>
<dbReference type="AlphaFoldDB" id="M0D0H1"/>
<feature type="transmembrane region" description="Helical" evidence="1">
    <location>
        <begin position="259"/>
        <end position="276"/>
    </location>
</feature>
<dbReference type="PANTHER" id="PTHR38815">
    <property type="entry name" value="HYPOTHETICAL MEMBRANE PROTEIN, CONSERVED, DUF373 FAMILY"/>
    <property type="match status" value="1"/>
</dbReference>
<dbReference type="RefSeq" id="WP_006882714.1">
    <property type="nucleotide sequence ID" value="NZ_AOIU01000011.1"/>
</dbReference>
<reference evidence="2 3" key="1">
    <citation type="journal article" date="2014" name="PLoS Genet.">
        <title>Phylogenetically driven sequencing of extremely halophilic archaea reveals strategies for static and dynamic osmo-response.</title>
        <authorList>
            <person name="Becker E.A."/>
            <person name="Seitzer P.M."/>
            <person name="Tritt A."/>
            <person name="Larsen D."/>
            <person name="Krusor M."/>
            <person name="Yao A.I."/>
            <person name="Wu D."/>
            <person name="Madern D."/>
            <person name="Eisen J.A."/>
            <person name="Darling A.E."/>
            <person name="Facciotti M.T."/>
        </authorList>
    </citation>
    <scope>NUCLEOTIDE SEQUENCE [LARGE SCALE GENOMIC DNA]</scope>
    <source>
        <strain evidence="2 3">2-9-1</strain>
    </source>
</reference>
<dbReference type="PANTHER" id="PTHR38815:SF1">
    <property type="entry name" value="DUF373 FAMILY PROTEIN"/>
    <property type="match status" value="1"/>
</dbReference>
<dbReference type="OrthoDB" id="31282at2157"/>
<name>M0D0H1_9EURY</name>
<evidence type="ECO:0000313" key="3">
    <source>
        <dbReference type="Proteomes" id="UP000011626"/>
    </source>
</evidence>
<dbReference type="InterPro" id="IPR007254">
    <property type="entry name" value="DUF373"/>
</dbReference>
<dbReference type="STRING" id="797114.C475_05210"/>
<dbReference type="Proteomes" id="UP000011626">
    <property type="component" value="Unassembled WGS sequence"/>
</dbReference>
<accession>M0D0H1</accession>
<evidence type="ECO:0000256" key="1">
    <source>
        <dbReference type="SAM" id="Phobius"/>
    </source>
</evidence>
<evidence type="ECO:0008006" key="4">
    <source>
        <dbReference type="Google" id="ProtNLM"/>
    </source>
</evidence>